<sequence length="63" mass="7162">MTEPTGGFLLWGTLTDTVDAMQLYQEALAHKIGLLPGLDFSLSNQFSHHLRLKYSVLWDEKNL</sequence>
<dbReference type="InterPro" id="IPR015424">
    <property type="entry name" value="PyrdxlP-dep_Trfase"/>
</dbReference>
<proteinExistence type="predicted"/>
<dbReference type="SUPFAM" id="SSF53383">
    <property type="entry name" value="PLP-dependent transferases"/>
    <property type="match status" value="1"/>
</dbReference>
<keyword evidence="1" id="KW-0808">Transferase</keyword>
<evidence type="ECO:0000313" key="1">
    <source>
        <dbReference type="EMBL" id="MEL0615093.1"/>
    </source>
</evidence>
<dbReference type="Gene3D" id="3.90.1150.10">
    <property type="entry name" value="Aspartate Aminotransferase, domain 1"/>
    <property type="match status" value="1"/>
</dbReference>
<keyword evidence="1" id="KW-0032">Aminotransferase</keyword>
<reference evidence="1 2" key="1">
    <citation type="submission" date="2024-02" db="EMBL/GenBank/DDBJ databases">
        <title>Bacteria isolated from the canopy kelp, Nereocystis luetkeana.</title>
        <authorList>
            <person name="Pfister C.A."/>
            <person name="Younker I.T."/>
            <person name="Light S.H."/>
        </authorList>
    </citation>
    <scope>NUCLEOTIDE SEQUENCE [LARGE SCALE GENOMIC DNA]</scope>
    <source>
        <strain evidence="1 2">TI.4.07</strain>
    </source>
</reference>
<protein>
    <submittedName>
        <fullName evidence="1">PLP-dependent aminotransferase family protein</fullName>
    </submittedName>
</protein>
<evidence type="ECO:0000313" key="2">
    <source>
        <dbReference type="Proteomes" id="UP001379949"/>
    </source>
</evidence>
<name>A0ABU9G9E5_9GAMM</name>
<comment type="caution">
    <text evidence="1">The sequence shown here is derived from an EMBL/GenBank/DDBJ whole genome shotgun (WGS) entry which is preliminary data.</text>
</comment>
<accession>A0ABU9G9E5</accession>
<feature type="non-terminal residue" evidence="1">
    <location>
        <position position="63"/>
    </location>
</feature>
<gene>
    <name evidence="1" type="ORF">V6242_18340</name>
</gene>
<dbReference type="EMBL" id="JBAKAR010000277">
    <property type="protein sequence ID" value="MEL0615093.1"/>
    <property type="molecule type" value="Genomic_DNA"/>
</dbReference>
<organism evidence="1 2">
    <name type="scientific">Marinomonas arenicola</name>
    <dbReference type="NCBI Taxonomy" id="569601"/>
    <lineage>
        <taxon>Bacteria</taxon>
        <taxon>Pseudomonadati</taxon>
        <taxon>Pseudomonadota</taxon>
        <taxon>Gammaproteobacteria</taxon>
        <taxon>Oceanospirillales</taxon>
        <taxon>Oceanospirillaceae</taxon>
        <taxon>Marinomonas</taxon>
    </lineage>
</organism>
<dbReference type="GO" id="GO:0008483">
    <property type="term" value="F:transaminase activity"/>
    <property type="evidence" value="ECO:0007669"/>
    <property type="project" value="UniProtKB-KW"/>
</dbReference>
<keyword evidence="2" id="KW-1185">Reference proteome</keyword>
<dbReference type="InterPro" id="IPR015422">
    <property type="entry name" value="PyrdxlP-dep_Trfase_small"/>
</dbReference>
<dbReference type="Proteomes" id="UP001379949">
    <property type="component" value="Unassembled WGS sequence"/>
</dbReference>